<protein>
    <submittedName>
        <fullName evidence="2">Uncharacterized protein</fullName>
    </submittedName>
</protein>
<evidence type="ECO:0000256" key="1">
    <source>
        <dbReference type="SAM" id="SignalP"/>
    </source>
</evidence>
<sequence>MEKNILLQFLILSSSLNTVTVLHCQNPDSHFSQGADSSDIVITIYKGVEVTQLYTTIIKPRGTLWLASLEVTSAARAFALSAAHVLTGAPRQTRLILLLETSPDPVSVTTSPQRFMTFSTSLLVHRFDFALH</sequence>
<comment type="caution">
    <text evidence="2">The sequence shown here is derived from an EMBL/GenBank/DDBJ whole genome shotgun (WGS) entry which is preliminary data.</text>
</comment>
<gene>
    <name evidence="2" type="ORF">FSCOSCO3_A002130</name>
</gene>
<organism evidence="2 3">
    <name type="scientific">Scomber scombrus</name>
    <name type="common">Atlantic mackerel</name>
    <name type="synonym">Scomber vernalis</name>
    <dbReference type="NCBI Taxonomy" id="13677"/>
    <lineage>
        <taxon>Eukaryota</taxon>
        <taxon>Metazoa</taxon>
        <taxon>Chordata</taxon>
        <taxon>Craniata</taxon>
        <taxon>Vertebrata</taxon>
        <taxon>Euteleostomi</taxon>
        <taxon>Actinopterygii</taxon>
        <taxon>Neopterygii</taxon>
        <taxon>Teleostei</taxon>
        <taxon>Neoteleostei</taxon>
        <taxon>Acanthomorphata</taxon>
        <taxon>Pelagiaria</taxon>
        <taxon>Scombriformes</taxon>
        <taxon>Scombridae</taxon>
        <taxon>Scomber</taxon>
    </lineage>
</organism>
<feature type="chain" id="PRO_5043651351" evidence="1">
    <location>
        <begin position="22"/>
        <end position="132"/>
    </location>
</feature>
<name>A0AAV1Q3B0_SCOSC</name>
<keyword evidence="3" id="KW-1185">Reference proteome</keyword>
<accession>A0AAV1Q3B0</accession>
<evidence type="ECO:0000313" key="2">
    <source>
        <dbReference type="EMBL" id="CAK6977447.1"/>
    </source>
</evidence>
<evidence type="ECO:0000313" key="3">
    <source>
        <dbReference type="Proteomes" id="UP001314229"/>
    </source>
</evidence>
<dbReference type="AlphaFoldDB" id="A0AAV1Q3B0"/>
<keyword evidence="1" id="KW-0732">Signal</keyword>
<dbReference type="Proteomes" id="UP001314229">
    <property type="component" value="Unassembled WGS sequence"/>
</dbReference>
<dbReference type="EMBL" id="CAWUFR010000410">
    <property type="protein sequence ID" value="CAK6977447.1"/>
    <property type="molecule type" value="Genomic_DNA"/>
</dbReference>
<feature type="signal peptide" evidence="1">
    <location>
        <begin position="1"/>
        <end position="21"/>
    </location>
</feature>
<proteinExistence type="predicted"/>
<reference evidence="2 3" key="1">
    <citation type="submission" date="2024-01" db="EMBL/GenBank/DDBJ databases">
        <authorList>
            <person name="Alioto T."/>
            <person name="Alioto T."/>
            <person name="Gomez Garrido J."/>
        </authorList>
    </citation>
    <scope>NUCLEOTIDE SEQUENCE [LARGE SCALE GENOMIC DNA]</scope>
</reference>